<sequence length="591" mass="64695">MLDTRTDELISSLRSSIPLPSALDRLESSLTRTMDRYSSLLGTPHSTSSLSSPEQSRRRIQSRHPRPFSAFLASPSINPLLPTPAGRSPPARPPNRNATEPSPGDELPTYTRRAPTNACRPASYSGASSIPNTRGSHRMPYYSTSAAPNMSTSRAQSASLKPHIVTSSSGKIQLTLFSPSQARYPVLLQGVDDELQGELKLVLGDVGESFSEIRVKCKGVVSTLVVRAQGNNAGNALRDETVFMQLDQSLYQPPLLSTLDQKLSGTMTFPFKFSLPTTYANHPVLPPSFALTSSMPDPIASFTRHDMPTKIIEWASIKYYVKVTLARRGLLRTNDRLLAPFVLLSRPSQPPESSFTRLAAQNLGLPFPSPMEDPDGWMGRKIRQHIKLPASHSSCEQGRTAWYEVMVLLPSPLCYARNNPLPYYIKFTSSDPSITTDFSQPSFKVSLLQRAILTALGVSGTHENSLAKGSSRPDGPHGGIHLRSDTNTHWSRRYQGDLMLVSNAVPNFSCQNIAIQYYFNLTVSVPNQSSDLHISLPIQLVSAPRHASTPRGEQSSSEDATSTPSAVPTAAAVAEDLPPSYWDVQEMDSHT</sequence>
<keyword evidence="3" id="KW-1185">Reference proteome</keyword>
<dbReference type="EMBL" id="MU167208">
    <property type="protein sequence ID" value="KAG0152512.1"/>
    <property type="molecule type" value="Genomic_DNA"/>
</dbReference>
<dbReference type="AlphaFoldDB" id="A0A9P6THH4"/>
<proteinExistence type="predicted"/>
<organism evidence="2 3">
    <name type="scientific">Cronartium quercuum f. sp. fusiforme G11</name>
    <dbReference type="NCBI Taxonomy" id="708437"/>
    <lineage>
        <taxon>Eukaryota</taxon>
        <taxon>Fungi</taxon>
        <taxon>Dikarya</taxon>
        <taxon>Basidiomycota</taxon>
        <taxon>Pucciniomycotina</taxon>
        <taxon>Pucciniomycetes</taxon>
        <taxon>Pucciniales</taxon>
        <taxon>Coleosporiaceae</taxon>
        <taxon>Cronartium</taxon>
    </lineage>
</organism>
<dbReference type="Gene3D" id="2.60.40.640">
    <property type="match status" value="1"/>
</dbReference>
<reference evidence="2" key="1">
    <citation type="submission" date="2013-11" db="EMBL/GenBank/DDBJ databases">
        <title>Genome sequence of the fusiform rust pathogen reveals effectors for host alternation and coevolution with pine.</title>
        <authorList>
            <consortium name="DOE Joint Genome Institute"/>
            <person name="Smith K."/>
            <person name="Pendleton A."/>
            <person name="Kubisiak T."/>
            <person name="Anderson C."/>
            <person name="Salamov A."/>
            <person name="Aerts A."/>
            <person name="Riley R."/>
            <person name="Clum A."/>
            <person name="Lindquist E."/>
            <person name="Ence D."/>
            <person name="Campbell M."/>
            <person name="Kronenberg Z."/>
            <person name="Feau N."/>
            <person name="Dhillon B."/>
            <person name="Hamelin R."/>
            <person name="Burleigh J."/>
            <person name="Smith J."/>
            <person name="Yandell M."/>
            <person name="Nelson C."/>
            <person name="Grigoriev I."/>
            <person name="Davis J."/>
        </authorList>
    </citation>
    <scope>NUCLEOTIDE SEQUENCE</scope>
    <source>
        <strain evidence="2">G11</strain>
    </source>
</reference>
<evidence type="ECO:0000313" key="2">
    <source>
        <dbReference type="EMBL" id="KAG0152512.1"/>
    </source>
</evidence>
<feature type="compositionally biased region" description="Polar residues" evidence="1">
    <location>
        <begin position="125"/>
        <end position="134"/>
    </location>
</feature>
<evidence type="ECO:0000256" key="1">
    <source>
        <dbReference type="SAM" id="MobiDB-lite"/>
    </source>
</evidence>
<evidence type="ECO:0008006" key="4">
    <source>
        <dbReference type="Google" id="ProtNLM"/>
    </source>
</evidence>
<feature type="region of interest" description="Disordered" evidence="1">
    <location>
        <begin position="545"/>
        <end position="591"/>
    </location>
</feature>
<dbReference type="Proteomes" id="UP000886653">
    <property type="component" value="Unassembled WGS sequence"/>
</dbReference>
<feature type="region of interest" description="Disordered" evidence="1">
    <location>
        <begin position="39"/>
        <end position="136"/>
    </location>
</feature>
<feature type="compositionally biased region" description="Polar residues" evidence="1">
    <location>
        <begin position="40"/>
        <end position="54"/>
    </location>
</feature>
<protein>
    <recommendedName>
        <fullName evidence="4">Arrestin-like N-terminal domain-containing protein</fullName>
    </recommendedName>
</protein>
<feature type="compositionally biased region" description="Low complexity" evidence="1">
    <location>
        <begin position="560"/>
        <end position="574"/>
    </location>
</feature>
<feature type="region of interest" description="Disordered" evidence="1">
    <location>
        <begin position="462"/>
        <end position="486"/>
    </location>
</feature>
<dbReference type="InterPro" id="IPR014752">
    <property type="entry name" value="Arrestin-like_C"/>
</dbReference>
<dbReference type="OrthoDB" id="2503374at2759"/>
<accession>A0A9P6THH4</accession>
<feature type="compositionally biased region" description="Low complexity" evidence="1">
    <location>
        <begin position="83"/>
        <end position="101"/>
    </location>
</feature>
<comment type="caution">
    <text evidence="2">The sequence shown here is derived from an EMBL/GenBank/DDBJ whole genome shotgun (WGS) entry which is preliminary data.</text>
</comment>
<evidence type="ECO:0000313" key="3">
    <source>
        <dbReference type="Proteomes" id="UP000886653"/>
    </source>
</evidence>
<name>A0A9P6THH4_9BASI</name>
<gene>
    <name evidence="2" type="ORF">CROQUDRAFT_85616</name>
</gene>